<dbReference type="InterPro" id="IPR029035">
    <property type="entry name" value="DHS-like_NAD/FAD-binding_dom"/>
</dbReference>
<dbReference type="PANTHER" id="PTHR44758:SF1">
    <property type="entry name" value="NAD(P) TRANSHYDROGENASE SUBUNIT BETA"/>
    <property type="match status" value="1"/>
</dbReference>
<dbReference type="InterPro" id="IPR034300">
    <property type="entry name" value="PNTB-like"/>
</dbReference>
<dbReference type="OrthoDB" id="9763786at2"/>
<dbReference type="Proteomes" id="UP000273807">
    <property type="component" value="Unassembled WGS sequence"/>
</dbReference>
<keyword evidence="4" id="KW-0521">NADP</keyword>
<feature type="domain" description="NADP transhydrogenase beta-like" evidence="11">
    <location>
        <begin position="90"/>
        <end position="162"/>
    </location>
</feature>
<dbReference type="Gene3D" id="3.40.50.1220">
    <property type="entry name" value="TPP-binding domain"/>
    <property type="match status" value="1"/>
</dbReference>
<evidence type="ECO:0000256" key="9">
    <source>
        <dbReference type="ARBA" id="ARBA00048202"/>
    </source>
</evidence>
<proteinExistence type="predicted"/>
<evidence type="ECO:0000313" key="12">
    <source>
        <dbReference type="EMBL" id="RNL54334.1"/>
    </source>
</evidence>
<keyword evidence="13" id="KW-1185">Reference proteome</keyword>
<dbReference type="GO" id="GO:0016020">
    <property type="term" value="C:membrane"/>
    <property type="evidence" value="ECO:0007669"/>
    <property type="project" value="UniProtKB-SubCell"/>
</dbReference>
<dbReference type="EMBL" id="RBED01000102">
    <property type="protein sequence ID" value="RNL54334.1"/>
    <property type="molecule type" value="Genomic_DNA"/>
</dbReference>
<dbReference type="EC" id="7.1.1.1" evidence="2"/>
<evidence type="ECO:0000256" key="8">
    <source>
        <dbReference type="ARBA" id="ARBA00023136"/>
    </source>
</evidence>
<keyword evidence="6" id="KW-1133">Transmembrane helix</keyword>
<name>A0A3N0BX71_9MICC</name>
<evidence type="ECO:0000313" key="13">
    <source>
        <dbReference type="Proteomes" id="UP000273807"/>
    </source>
</evidence>
<evidence type="ECO:0000256" key="5">
    <source>
        <dbReference type="ARBA" id="ARBA00022967"/>
    </source>
</evidence>
<feature type="region of interest" description="Disordered" evidence="10">
    <location>
        <begin position="14"/>
        <end position="51"/>
    </location>
</feature>
<protein>
    <recommendedName>
        <fullName evidence="2">proton-translocating NAD(P)(+) transhydrogenase</fullName>
        <ecNumber evidence="2">7.1.1.1</ecNumber>
    </recommendedName>
</protein>
<evidence type="ECO:0000256" key="2">
    <source>
        <dbReference type="ARBA" id="ARBA00012943"/>
    </source>
</evidence>
<evidence type="ECO:0000256" key="6">
    <source>
        <dbReference type="ARBA" id="ARBA00022989"/>
    </source>
</evidence>
<sequence length="165" mass="18449">MKSVRRTCDINTRRPLPGLVWQPGPAQIERSRSPRQPSSTSSPNPTQQNGLSMACSTWRTTLWIAGFVLAVAMTRPCPGIRKRRVRQMDLIGADDTVNPAAAEDPGRPIVGMPVLHVWEKDNVVVFNRSMAAAYADIQNPLSFRDNSQVLFGHTKQRVEDIIRVF</sequence>
<dbReference type="GO" id="GO:0008750">
    <property type="term" value="F:proton-translocating NAD(P)+ transhydrogenase activity"/>
    <property type="evidence" value="ECO:0007669"/>
    <property type="project" value="UniProtKB-EC"/>
</dbReference>
<keyword evidence="3" id="KW-0812">Transmembrane</keyword>
<evidence type="ECO:0000256" key="4">
    <source>
        <dbReference type="ARBA" id="ARBA00022857"/>
    </source>
</evidence>
<gene>
    <name evidence="12" type="ORF">D7003_11530</name>
</gene>
<comment type="catalytic activity">
    <reaction evidence="9">
        <text>NAD(+) + NADPH + H(+)(in) = NADH + NADP(+) + H(+)(out)</text>
        <dbReference type="Rhea" id="RHEA:47992"/>
        <dbReference type="ChEBI" id="CHEBI:15378"/>
        <dbReference type="ChEBI" id="CHEBI:57540"/>
        <dbReference type="ChEBI" id="CHEBI:57783"/>
        <dbReference type="ChEBI" id="CHEBI:57945"/>
        <dbReference type="ChEBI" id="CHEBI:58349"/>
        <dbReference type="EC" id="7.1.1.1"/>
    </reaction>
</comment>
<evidence type="ECO:0000256" key="7">
    <source>
        <dbReference type="ARBA" id="ARBA00023027"/>
    </source>
</evidence>
<organism evidence="12 13">
    <name type="scientific">Arthrobacter oryzae</name>
    <dbReference type="NCBI Taxonomy" id="409290"/>
    <lineage>
        <taxon>Bacteria</taxon>
        <taxon>Bacillati</taxon>
        <taxon>Actinomycetota</taxon>
        <taxon>Actinomycetes</taxon>
        <taxon>Micrococcales</taxon>
        <taxon>Micrococcaceae</taxon>
        <taxon>Arthrobacter</taxon>
    </lineage>
</organism>
<keyword evidence="8" id="KW-0472">Membrane</keyword>
<evidence type="ECO:0000256" key="3">
    <source>
        <dbReference type="ARBA" id="ARBA00022692"/>
    </source>
</evidence>
<keyword evidence="7" id="KW-0520">NAD</keyword>
<feature type="compositionally biased region" description="Low complexity" evidence="10">
    <location>
        <begin position="34"/>
        <end position="49"/>
    </location>
</feature>
<evidence type="ECO:0000256" key="10">
    <source>
        <dbReference type="SAM" id="MobiDB-lite"/>
    </source>
</evidence>
<dbReference type="PANTHER" id="PTHR44758">
    <property type="entry name" value="NAD(P) TRANSHYDROGENASE SUBUNIT BETA"/>
    <property type="match status" value="1"/>
</dbReference>
<dbReference type="AlphaFoldDB" id="A0A3N0BX71"/>
<dbReference type="SUPFAM" id="SSF52467">
    <property type="entry name" value="DHS-like NAD/FAD-binding domain"/>
    <property type="match status" value="1"/>
</dbReference>
<comment type="subcellular location">
    <subcellularLocation>
        <location evidence="1">Membrane</location>
        <topology evidence="1">Multi-pass membrane protein</topology>
    </subcellularLocation>
</comment>
<reference evidence="12 13" key="1">
    <citation type="submission" date="2018-10" db="EMBL/GenBank/DDBJ databases">
        <title>Genome sequencing of Arthrobacter oryzae TNB02.</title>
        <authorList>
            <person name="Cho Y.-J."/>
            <person name="Cho A."/>
            <person name="Kim O.-S."/>
        </authorList>
    </citation>
    <scope>NUCLEOTIDE SEQUENCE [LARGE SCALE GENOMIC DNA]</scope>
    <source>
        <strain evidence="12 13">TNB02</strain>
    </source>
</reference>
<keyword evidence="5" id="KW-1278">Translocase</keyword>
<dbReference type="Pfam" id="PF02233">
    <property type="entry name" value="PNTB"/>
    <property type="match status" value="1"/>
</dbReference>
<accession>A0A3N0BX71</accession>
<evidence type="ECO:0000256" key="1">
    <source>
        <dbReference type="ARBA" id="ARBA00004141"/>
    </source>
</evidence>
<comment type="caution">
    <text evidence="12">The sequence shown here is derived from an EMBL/GenBank/DDBJ whole genome shotgun (WGS) entry which is preliminary data.</text>
</comment>
<evidence type="ECO:0000259" key="11">
    <source>
        <dbReference type="Pfam" id="PF02233"/>
    </source>
</evidence>